<dbReference type="RefSeq" id="WP_162856273.1">
    <property type="nucleotide sequence ID" value="NZ_CP038145.1"/>
</dbReference>
<evidence type="ECO:0000256" key="5">
    <source>
        <dbReference type="ARBA" id="ARBA00022822"/>
    </source>
</evidence>
<evidence type="ECO:0000259" key="11">
    <source>
        <dbReference type="Pfam" id="PF02885"/>
    </source>
</evidence>
<feature type="binding site" evidence="9">
    <location>
        <position position="225"/>
    </location>
    <ligand>
        <name>Mg(2+)</name>
        <dbReference type="ChEBI" id="CHEBI:18420"/>
        <label>2</label>
    </ligand>
</feature>
<feature type="binding site" evidence="9">
    <location>
        <position position="89"/>
    </location>
    <ligand>
        <name>5-phospho-alpha-D-ribose 1-diphosphate</name>
        <dbReference type="ChEBI" id="CHEBI:58017"/>
    </ligand>
</feature>
<dbReference type="SUPFAM" id="SSF47648">
    <property type="entry name" value="Nucleoside phosphorylase/phosphoribosyltransferase N-terminal domain"/>
    <property type="match status" value="1"/>
</dbReference>
<proteinExistence type="inferred from homology"/>
<dbReference type="KEGG" id="aio:EXH44_03365"/>
<keyword evidence="5 9" id="KW-0822">Tryptophan biosynthesis</keyword>
<feature type="binding site" evidence="9">
    <location>
        <begin position="84"/>
        <end position="85"/>
    </location>
    <ligand>
        <name>5-phospho-alpha-D-ribose 1-diphosphate</name>
        <dbReference type="ChEBI" id="CHEBI:58017"/>
    </ligand>
</feature>
<evidence type="ECO:0000256" key="6">
    <source>
        <dbReference type="ARBA" id="ARBA00023141"/>
    </source>
</evidence>
<evidence type="ECO:0000313" key="13">
    <source>
        <dbReference type="Proteomes" id="UP000294444"/>
    </source>
</evidence>
<evidence type="ECO:0000313" key="12">
    <source>
        <dbReference type="EMBL" id="QBQ63347.1"/>
    </source>
</evidence>
<dbReference type="Proteomes" id="UP000294444">
    <property type="component" value="Chromosome"/>
</dbReference>
<dbReference type="NCBIfam" id="TIGR01245">
    <property type="entry name" value="trpD"/>
    <property type="match status" value="1"/>
</dbReference>
<keyword evidence="2 9" id="KW-0028">Amino-acid biosynthesis</keyword>
<protein>
    <recommendedName>
        <fullName evidence="9">Anthranilate phosphoribosyltransferase</fullName>
        <ecNumber evidence="9">2.4.2.18</ecNumber>
    </recommendedName>
</protein>
<feature type="binding site" evidence="9">
    <location>
        <position position="81"/>
    </location>
    <ligand>
        <name>anthranilate</name>
        <dbReference type="ChEBI" id="CHEBI:16567"/>
        <label>1</label>
    </ligand>
</feature>
<feature type="binding site" evidence="9">
    <location>
        <position position="121"/>
    </location>
    <ligand>
        <name>5-phospho-alpha-D-ribose 1-diphosphate</name>
        <dbReference type="ChEBI" id="CHEBI:58017"/>
    </ligand>
</feature>
<keyword evidence="3 9" id="KW-0328">Glycosyltransferase</keyword>
<accession>A0A4P7CJ94</accession>
<dbReference type="InterPro" id="IPR017459">
    <property type="entry name" value="Glycosyl_Trfase_fam3_N_dom"/>
</dbReference>
<evidence type="ECO:0000256" key="4">
    <source>
        <dbReference type="ARBA" id="ARBA00022679"/>
    </source>
</evidence>
<feature type="binding site" evidence="9">
    <location>
        <begin position="109"/>
        <end position="117"/>
    </location>
    <ligand>
        <name>5-phospho-alpha-D-ribose 1-diphosphate</name>
        <dbReference type="ChEBI" id="CHEBI:58017"/>
    </ligand>
</feature>
<dbReference type="PANTHER" id="PTHR43285">
    <property type="entry name" value="ANTHRANILATE PHOSPHORIBOSYLTRANSFERASE"/>
    <property type="match status" value="1"/>
</dbReference>
<feature type="binding site" evidence="9">
    <location>
        <begin position="91"/>
        <end position="94"/>
    </location>
    <ligand>
        <name>5-phospho-alpha-D-ribose 1-diphosphate</name>
        <dbReference type="ChEBI" id="CHEBI:58017"/>
    </ligand>
</feature>
<name>A0A4P7CJ94_9PAST</name>
<dbReference type="PANTHER" id="PTHR43285:SF2">
    <property type="entry name" value="ANTHRANILATE PHOSPHORIBOSYLTRANSFERASE"/>
    <property type="match status" value="1"/>
</dbReference>
<evidence type="ECO:0000256" key="2">
    <source>
        <dbReference type="ARBA" id="ARBA00022605"/>
    </source>
</evidence>
<comment type="function">
    <text evidence="9">Catalyzes the transfer of the phosphoribosyl group of 5-phosphorylribose-1-pyrophosphate (PRPP) to anthranilate to yield N-(5'-phosphoribosyl)-anthranilate (PRA).</text>
</comment>
<comment type="pathway">
    <text evidence="1 9">Amino-acid biosynthesis; L-tryptophan biosynthesis; L-tryptophan from chorismate: step 2/5.</text>
</comment>
<keyword evidence="4 9" id="KW-0808">Transferase</keyword>
<dbReference type="InterPro" id="IPR000312">
    <property type="entry name" value="Glycosyl_Trfase_fam3"/>
</dbReference>
<dbReference type="Pfam" id="PF00591">
    <property type="entry name" value="Glycos_transf_3"/>
    <property type="match status" value="1"/>
</dbReference>
<dbReference type="UniPathway" id="UPA00035">
    <property type="reaction ID" value="UER00041"/>
</dbReference>
<evidence type="ECO:0000256" key="8">
    <source>
        <dbReference type="ARBA" id="ARBA00061188"/>
    </source>
</evidence>
<dbReference type="SUPFAM" id="SSF52418">
    <property type="entry name" value="Nucleoside phosphorylase/phosphoribosyltransferase catalytic domain"/>
    <property type="match status" value="1"/>
</dbReference>
<keyword evidence="9" id="KW-0460">Magnesium</keyword>
<dbReference type="HAMAP" id="MF_00211">
    <property type="entry name" value="TrpD"/>
    <property type="match status" value="1"/>
</dbReference>
<sequence>MQHEYLLEKLFNRQTLSQAEFHCLFQQLMQGQLSNEQLAGMLVALKLRGETIEEIAGAVTATLENAQPFARPNYPFADIVGTGGDGANTINISTASAIVAASMGLKIAKHGSRSVSSKTGASDLLTALGINVGISADTARQALDEINLCFLFAPQYHQGFKYAIPVRQALKTRTLFNILGPLVNPARPKHQLLGVYAPELLKTYAETVNSLNHQHTIVVHGSGLDEVAIHGETQVAEVENGEIRYFTLTPEDFGIQRHSLDKLKGGEPAENAEKITALLQGKGEPAHVDAVTVNVAMLMRLFGERDLKVNVEKVKAHLATGKAFDTLQQLAQYH</sequence>
<feature type="binding site" evidence="9">
    <location>
        <position position="226"/>
    </location>
    <ligand>
        <name>Mg(2+)</name>
        <dbReference type="ChEBI" id="CHEBI:18420"/>
        <label>2</label>
    </ligand>
</feature>
<keyword evidence="6 9" id="KW-0057">Aromatic amino acid biosynthesis</keyword>
<comment type="catalytic activity">
    <reaction evidence="7 9">
        <text>N-(5-phospho-beta-D-ribosyl)anthranilate + diphosphate = 5-phospho-alpha-D-ribose 1-diphosphate + anthranilate</text>
        <dbReference type="Rhea" id="RHEA:11768"/>
        <dbReference type="ChEBI" id="CHEBI:16567"/>
        <dbReference type="ChEBI" id="CHEBI:18277"/>
        <dbReference type="ChEBI" id="CHEBI:33019"/>
        <dbReference type="ChEBI" id="CHEBI:58017"/>
        <dbReference type="EC" id="2.4.2.18"/>
    </reaction>
</comment>
<dbReference type="AlphaFoldDB" id="A0A4P7CJ94"/>
<evidence type="ECO:0000256" key="7">
    <source>
        <dbReference type="ARBA" id="ARBA00052328"/>
    </source>
</evidence>
<feature type="binding site" evidence="9">
    <location>
        <position position="81"/>
    </location>
    <ligand>
        <name>5-phospho-alpha-D-ribose 1-diphosphate</name>
        <dbReference type="ChEBI" id="CHEBI:58017"/>
    </ligand>
</feature>
<dbReference type="InterPro" id="IPR035902">
    <property type="entry name" value="Nuc_phospho_transferase"/>
</dbReference>
<evidence type="ECO:0000256" key="9">
    <source>
        <dbReference type="HAMAP-Rule" id="MF_00211"/>
    </source>
</evidence>
<comment type="subunit">
    <text evidence="9">Homodimer.</text>
</comment>
<keyword evidence="9" id="KW-0479">Metal-binding</keyword>
<feature type="binding site" evidence="9">
    <location>
        <position position="167"/>
    </location>
    <ligand>
        <name>anthranilate</name>
        <dbReference type="ChEBI" id="CHEBI:16567"/>
        <label>2</label>
    </ligand>
</feature>
<feature type="domain" description="Glycosyl transferase family 3 N-terminal" evidence="11">
    <location>
        <begin position="6"/>
        <end position="66"/>
    </location>
</feature>
<comment type="caution">
    <text evidence="9">Lacks conserved residue(s) required for the propagation of feature annotation.</text>
</comment>
<reference evidence="12 13" key="1">
    <citation type="submission" date="2019-03" db="EMBL/GenBank/DDBJ databases">
        <authorList>
            <person name="Che Y."/>
            <person name="Zhou L."/>
        </authorList>
    </citation>
    <scope>NUCLEOTIDE SEQUENCE [LARGE SCALE GENOMIC DNA]</scope>
    <source>
        <strain evidence="12 13">AIFJ1607</strain>
    </source>
</reference>
<comment type="similarity">
    <text evidence="8">In the C-terminal section; belongs to the anthranilate phosphoribosyltransferase family.</text>
</comment>
<dbReference type="InterPro" id="IPR005940">
    <property type="entry name" value="Anthranilate_Pribosyl_Tfrase"/>
</dbReference>
<dbReference type="GO" id="GO:0000287">
    <property type="term" value="F:magnesium ion binding"/>
    <property type="evidence" value="ECO:0007669"/>
    <property type="project" value="UniProtKB-UniRule"/>
</dbReference>
<dbReference type="Gene3D" id="1.20.970.10">
    <property type="entry name" value="Transferase, Pyrimidine Nucleoside Phosphorylase, Chain C"/>
    <property type="match status" value="1"/>
</dbReference>
<feature type="binding site" evidence="9">
    <location>
        <position position="93"/>
    </location>
    <ligand>
        <name>Mg(2+)</name>
        <dbReference type="ChEBI" id="CHEBI:18420"/>
        <label>1</label>
    </ligand>
</feature>
<feature type="domain" description="Glycosyl transferase family 3" evidence="10">
    <location>
        <begin position="74"/>
        <end position="323"/>
    </location>
</feature>
<organism evidence="12 13">
    <name type="scientific">Actinobacillus indolicus</name>
    <dbReference type="NCBI Taxonomy" id="51049"/>
    <lineage>
        <taxon>Bacteria</taxon>
        <taxon>Pseudomonadati</taxon>
        <taxon>Pseudomonadota</taxon>
        <taxon>Gammaproteobacteria</taxon>
        <taxon>Pasteurellales</taxon>
        <taxon>Pasteurellaceae</taxon>
        <taxon>Actinobacillus</taxon>
    </lineage>
</organism>
<dbReference type="FunFam" id="3.40.1030.10:FF:000002">
    <property type="entry name" value="Anthranilate phosphoribosyltransferase"/>
    <property type="match status" value="1"/>
</dbReference>
<evidence type="ECO:0000256" key="3">
    <source>
        <dbReference type="ARBA" id="ARBA00022676"/>
    </source>
</evidence>
<keyword evidence="13" id="KW-1185">Reference proteome</keyword>
<gene>
    <name evidence="9 12" type="primary">trpD</name>
    <name evidence="12" type="ORF">EXH44_03365</name>
</gene>
<dbReference type="GO" id="GO:0004048">
    <property type="term" value="F:anthranilate phosphoribosyltransferase activity"/>
    <property type="evidence" value="ECO:0007669"/>
    <property type="project" value="UniProtKB-UniRule"/>
</dbReference>
<feature type="binding site" evidence="9">
    <location>
        <position position="226"/>
    </location>
    <ligand>
        <name>Mg(2+)</name>
        <dbReference type="ChEBI" id="CHEBI:18420"/>
        <label>1</label>
    </ligand>
</feature>
<dbReference type="Pfam" id="PF02885">
    <property type="entry name" value="Glycos_trans_3N"/>
    <property type="match status" value="1"/>
</dbReference>
<comment type="cofactor">
    <cofactor evidence="9">
        <name>Mg(2+)</name>
        <dbReference type="ChEBI" id="CHEBI:18420"/>
    </cofactor>
    <text evidence="9">Binds 2 magnesium ions per monomer.</text>
</comment>
<comment type="similarity">
    <text evidence="9">Belongs to the anthranilate phosphoribosyltransferase family.</text>
</comment>
<dbReference type="InterPro" id="IPR036320">
    <property type="entry name" value="Glycosyl_Trfase_fam3_N_dom_sf"/>
</dbReference>
<evidence type="ECO:0000256" key="1">
    <source>
        <dbReference type="ARBA" id="ARBA00004907"/>
    </source>
</evidence>
<dbReference type="EMBL" id="CP038145">
    <property type="protein sequence ID" value="QBQ63347.1"/>
    <property type="molecule type" value="Genomic_DNA"/>
</dbReference>
<dbReference type="GO" id="GO:0005829">
    <property type="term" value="C:cytosol"/>
    <property type="evidence" value="ECO:0007669"/>
    <property type="project" value="TreeGrafter"/>
</dbReference>
<dbReference type="Gene3D" id="3.40.1030.10">
    <property type="entry name" value="Nucleoside phosphorylase/phosphoribosyltransferase catalytic domain"/>
    <property type="match status" value="1"/>
</dbReference>
<evidence type="ECO:0000259" key="10">
    <source>
        <dbReference type="Pfam" id="PF00591"/>
    </source>
</evidence>
<dbReference type="GO" id="GO:0000162">
    <property type="term" value="P:L-tryptophan biosynthetic process"/>
    <property type="evidence" value="ECO:0007669"/>
    <property type="project" value="UniProtKB-UniRule"/>
</dbReference>
<dbReference type="EC" id="2.4.2.18" evidence="9"/>